<reference evidence="1 2" key="1">
    <citation type="submission" date="2019-09" db="EMBL/GenBank/DDBJ databases">
        <title>Taxonomy of Antarctic Massilia spp.: description of Massilia rubra sp. nov., Massilia aquatica sp. nov., Massilia mucilaginosa sp. nov., Massilia frigida sp. nov. isolated from streams, lakes and regoliths.</title>
        <authorList>
            <person name="Holochova P."/>
            <person name="Sedlacek I."/>
            <person name="Kralova S."/>
            <person name="Maslanova I."/>
            <person name="Busse H.-J."/>
            <person name="Stankova E."/>
            <person name="Vrbovska V."/>
            <person name="Kovarovic V."/>
            <person name="Bartak M."/>
            <person name="Svec P."/>
            <person name="Pantucek R."/>
        </authorList>
    </citation>
    <scope>NUCLEOTIDE SEQUENCE [LARGE SCALE GENOMIC DNA]</scope>
    <source>
        <strain evidence="1 2">CCM 8692</strain>
    </source>
</reference>
<name>A0ABX0LVF8_9BURK</name>
<sequence length="180" mass="20269">MKRSITTNYTYAETRIYEFKNAYFVIEECQQGETLNPAHGSQQLASDYAALSAKLSTDYSFEEMGAAVANALSAYDSRPHPYNEYDFSARNKTISKWVGARGIMDLEKNSRQVQVVQDLVNNSYTIFPYDNCTVHPWYGPVEDRAIKLPGTASLSEIGEAINKAFTLSTYHPERKNAPTI</sequence>
<protein>
    <recommendedName>
        <fullName evidence="3">CdiI family contact-dependent growth inhibition immunity protein</fullName>
    </recommendedName>
</protein>
<gene>
    <name evidence="1" type="ORF">F0185_33770</name>
</gene>
<dbReference type="SUPFAM" id="SSF160207">
    <property type="entry name" value="NMB0488-like"/>
    <property type="match status" value="1"/>
</dbReference>
<dbReference type="Proteomes" id="UP000785613">
    <property type="component" value="Unassembled WGS sequence"/>
</dbReference>
<evidence type="ECO:0008006" key="3">
    <source>
        <dbReference type="Google" id="ProtNLM"/>
    </source>
</evidence>
<evidence type="ECO:0000313" key="2">
    <source>
        <dbReference type="Proteomes" id="UP000785613"/>
    </source>
</evidence>
<dbReference type="InterPro" id="IPR037891">
    <property type="entry name" value="Cdil-like_sf"/>
</dbReference>
<dbReference type="RefSeq" id="WP_167233084.1">
    <property type="nucleotide sequence ID" value="NZ_VUYU01000063.1"/>
</dbReference>
<dbReference type="Gene3D" id="3.40.1590.10">
    <property type="entry name" value="NMB0488-like"/>
    <property type="match status" value="1"/>
</dbReference>
<keyword evidence="2" id="KW-1185">Reference proteome</keyword>
<accession>A0ABX0LVF8</accession>
<proteinExistence type="predicted"/>
<dbReference type="EMBL" id="VUYU01000063">
    <property type="protein sequence ID" value="NHZ38517.1"/>
    <property type="molecule type" value="Genomic_DNA"/>
</dbReference>
<comment type="caution">
    <text evidence="1">The sequence shown here is derived from an EMBL/GenBank/DDBJ whole genome shotgun (WGS) entry which is preliminary data.</text>
</comment>
<evidence type="ECO:0000313" key="1">
    <source>
        <dbReference type="EMBL" id="NHZ38517.1"/>
    </source>
</evidence>
<organism evidence="1 2">
    <name type="scientific">Massilia rubra</name>
    <dbReference type="NCBI Taxonomy" id="2607910"/>
    <lineage>
        <taxon>Bacteria</taxon>
        <taxon>Pseudomonadati</taxon>
        <taxon>Pseudomonadota</taxon>
        <taxon>Betaproteobacteria</taxon>
        <taxon>Burkholderiales</taxon>
        <taxon>Oxalobacteraceae</taxon>
        <taxon>Telluria group</taxon>
        <taxon>Massilia</taxon>
    </lineage>
</organism>